<dbReference type="GO" id="GO:0005509">
    <property type="term" value="F:calcium ion binding"/>
    <property type="evidence" value="ECO:0007669"/>
    <property type="project" value="InterPro"/>
</dbReference>
<dbReference type="InterPro" id="IPR001343">
    <property type="entry name" value="Hemolysn_Ca-bd"/>
</dbReference>
<gene>
    <name evidence="1" type="ORF">ICL16_33875</name>
</gene>
<sequence>MATIIGTNGNNNLSGTSQNDTLLGLGGNDTLLGLEGNDTLIGVNIVSGFGSGEIDTLTGGAGSDTFVLGGIVNGSRTVFYNDGNPFSSGTGDYALITDFRIGQDTIEVAGSGNDYTIGFSPAGLPSGTAIFLSGGGTFAREIVPELIAIVQFDLSSGARLLVSGPDTSLSGSFVFV</sequence>
<comment type="caution">
    <text evidence="1">The sequence shown here is derived from an EMBL/GenBank/DDBJ whole genome shotgun (WGS) entry which is preliminary data.</text>
</comment>
<evidence type="ECO:0000313" key="1">
    <source>
        <dbReference type="EMBL" id="MBD2776908.1"/>
    </source>
</evidence>
<evidence type="ECO:0000313" key="2">
    <source>
        <dbReference type="Proteomes" id="UP000629098"/>
    </source>
</evidence>
<dbReference type="Pfam" id="PF00353">
    <property type="entry name" value="HemolysinCabind"/>
    <property type="match status" value="2"/>
</dbReference>
<proteinExistence type="predicted"/>
<keyword evidence="2" id="KW-1185">Reference proteome</keyword>
<accession>A0A8J6Y0L5</accession>
<dbReference type="Proteomes" id="UP000629098">
    <property type="component" value="Unassembled WGS sequence"/>
</dbReference>
<organism evidence="1 2">
    <name type="scientific">Iningainema tapete BLCC-T55</name>
    <dbReference type="NCBI Taxonomy" id="2748662"/>
    <lineage>
        <taxon>Bacteria</taxon>
        <taxon>Bacillati</taxon>
        <taxon>Cyanobacteriota</taxon>
        <taxon>Cyanophyceae</taxon>
        <taxon>Nostocales</taxon>
        <taxon>Scytonemataceae</taxon>
        <taxon>Iningainema tapete</taxon>
    </lineage>
</organism>
<dbReference type="InterPro" id="IPR011049">
    <property type="entry name" value="Serralysin-like_metalloprot_C"/>
</dbReference>
<dbReference type="AlphaFoldDB" id="A0A8J6Y0L5"/>
<reference evidence="1" key="1">
    <citation type="submission" date="2020-09" db="EMBL/GenBank/DDBJ databases">
        <title>Iningainema tapete sp. nov. (Scytonemataceae, Cyanobacteria) from greenhouses in central Florida (USA) produces two types of nodularin with biosynthetic potential for microcystin-LR and anabaenopeptins.</title>
        <authorList>
            <person name="Berthold D.E."/>
            <person name="Lefler F.W."/>
            <person name="Huang I.-S."/>
            <person name="Abdulla H."/>
            <person name="Zimba P.V."/>
            <person name="Laughinghouse H.D. IV."/>
        </authorList>
    </citation>
    <scope>NUCLEOTIDE SEQUENCE</scope>
    <source>
        <strain evidence="1">BLCCT55</strain>
    </source>
</reference>
<protein>
    <recommendedName>
        <fullName evidence="3">Calcium-binding protein</fullName>
    </recommendedName>
</protein>
<dbReference type="PRINTS" id="PR00313">
    <property type="entry name" value="CABNDNGRPT"/>
</dbReference>
<evidence type="ECO:0008006" key="3">
    <source>
        <dbReference type="Google" id="ProtNLM"/>
    </source>
</evidence>
<dbReference type="Gene3D" id="2.150.10.10">
    <property type="entry name" value="Serralysin-like metalloprotease, C-terminal"/>
    <property type="match status" value="1"/>
</dbReference>
<dbReference type="EMBL" id="JACXAE010000099">
    <property type="protein sequence ID" value="MBD2776908.1"/>
    <property type="molecule type" value="Genomic_DNA"/>
</dbReference>
<dbReference type="SUPFAM" id="SSF51120">
    <property type="entry name" value="beta-Roll"/>
    <property type="match status" value="1"/>
</dbReference>
<dbReference type="RefSeq" id="WP_190835978.1">
    <property type="nucleotide sequence ID" value="NZ_CAWPPI010000099.1"/>
</dbReference>
<name>A0A8J6Y0L5_9CYAN</name>